<protein>
    <submittedName>
        <fullName evidence="1">DUF1573 domain-containing protein</fullName>
    </submittedName>
</protein>
<sequence length="130" mass="14894">MKSDLNDFQDKVDELLIRHKSILDSLSKYQETNSKVNRAIIKSITFCGCVTVNASSQNIPEDASLKDYKKYVDTHFSGKLCEQCKDIIEEKMGNNLFYLVALTNLLELDLDEILKKEMDKINTLGHFNLT</sequence>
<reference evidence="1 2" key="1">
    <citation type="submission" date="2018-08" db="EMBL/GenBank/DDBJ databases">
        <title>The metabolism and importance of syntrophic acetate oxidation coupled to methane or sulfide production in haloalkaline environments.</title>
        <authorList>
            <person name="Timmers P.H.A."/>
            <person name="Vavourakis C.D."/>
            <person name="Sorokin D.Y."/>
            <person name="Sinninghe Damste J.S."/>
            <person name="Muyzer G."/>
            <person name="Stams A.J.M."/>
            <person name="Plugge C.M."/>
        </authorList>
    </citation>
    <scope>NUCLEOTIDE SEQUENCE [LARGE SCALE GENOMIC DNA]</scope>
    <source>
        <strain evidence="1">MSAO_Bac1</strain>
    </source>
</reference>
<evidence type="ECO:0000313" key="2">
    <source>
        <dbReference type="Proteomes" id="UP000285138"/>
    </source>
</evidence>
<evidence type="ECO:0000313" key="1">
    <source>
        <dbReference type="EMBL" id="RQD77008.1"/>
    </source>
</evidence>
<accession>A0A424YGB9</accession>
<dbReference type="AlphaFoldDB" id="A0A424YGB9"/>
<organism evidence="1 2">
    <name type="scientific">Candidatus Syntrophonatronum acetioxidans</name>
    <dbReference type="NCBI Taxonomy" id="1795816"/>
    <lineage>
        <taxon>Bacteria</taxon>
        <taxon>Bacillati</taxon>
        <taxon>Bacillota</taxon>
        <taxon>Clostridia</taxon>
        <taxon>Eubacteriales</taxon>
        <taxon>Syntrophomonadaceae</taxon>
        <taxon>Candidatus Syntrophonatronum</taxon>
    </lineage>
</organism>
<name>A0A424YGB9_9FIRM</name>
<comment type="caution">
    <text evidence="1">The sequence shown here is derived from an EMBL/GenBank/DDBJ whole genome shotgun (WGS) entry which is preliminary data.</text>
</comment>
<dbReference type="Gene3D" id="1.10.287.1080">
    <property type="entry name" value="MazG-like"/>
    <property type="match status" value="1"/>
</dbReference>
<dbReference type="Proteomes" id="UP000285138">
    <property type="component" value="Unassembled WGS sequence"/>
</dbReference>
<proteinExistence type="predicted"/>
<dbReference type="EMBL" id="QZAA01000090">
    <property type="protein sequence ID" value="RQD77008.1"/>
    <property type="molecule type" value="Genomic_DNA"/>
</dbReference>
<gene>
    <name evidence="1" type="ORF">D5R97_03290</name>
</gene>